<sequence length="579" mass="66065">MGNKLKDLFQVAYGGKSVLLQMLNKSPKSNVLYPLQNKVNFDNATLSNNNNIHKNKFDQTRLENIKNGISNSSNSNSNSGHNKYTTHLDQEEINKDFLDQKNPDITYIKSEPYKVPSSQSSRFWQFTKLAVGIGAGYIGESTKRVYGSNDSNDKSYSAVFSDSNAERMADSFSRMRGAALKIGQVLSIQDDSLLPPKFVEILEKVRKSANPIPKEQLYQSLEQELGKDWRDLFTLFEEEPIAAASIGQVHRAVTKDGNREVAVKVQYPGVADSITNDIKNFASLLKLVVPETAYIEKSLESARQELLLETNYLNEAANQKKYKQLLEQHQQTSLGDNKNPFIKDLYVPEVIDSLTTKRILTTEFVRGVSIDKIDVDNYNEKTRNWISRNILSLCLAELFEFGFMQVDPNWTNFIVDFDNKRINLLDFGACRQYKSQFLYNYFKSIEAGVNCDRQGIIDYSLKLGYFTGDENSAMTLAHTDSVLILAEPFSETHYRNDNITVYPFYEKQIAKRVSQLIPLMLKNRLTPPPEETYSLHRKLSGCYLVCSKLKAKFDGSKIWKYYHSKFLNSNSGENIENKS</sequence>
<dbReference type="OrthoDB" id="201153at2759"/>
<evidence type="ECO:0000256" key="3">
    <source>
        <dbReference type="ARBA" id="ARBA00022741"/>
    </source>
</evidence>
<evidence type="ECO:0000259" key="5">
    <source>
        <dbReference type="Pfam" id="PF03109"/>
    </source>
</evidence>
<dbReference type="CDD" id="cd13970">
    <property type="entry name" value="ABC1_ADCK3"/>
    <property type="match status" value="1"/>
</dbReference>
<reference evidence="6" key="1">
    <citation type="submission" date="2020-01" db="EMBL/GenBank/DDBJ databases">
        <title>Development of genomics and gene disruption for Polysphondylium violaceum indicates a role for the polyketide synthase stlB in stalk morphogenesis.</title>
        <authorList>
            <person name="Narita B."/>
            <person name="Kawabe Y."/>
            <person name="Kin K."/>
            <person name="Saito T."/>
            <person name="Gibbs R."/>
            <person name="Kuspa A."/>
            <person name="Muzny D."/>
            <person name="Queller D."/>
            <person name="Richards S."/>
            <person name="Strassman J."/>
            <person name="Sucgang R."/>
            <person name="Worley K."/>
            <person name="Schaap P."/>
        </authorList>
    </citation>
    <scope>NUCLEOTIDE SEQUENCE</scope>
    <source>
        <strain evidence="6">QSvi11</strain>
    </source>
</reference>
<comment type="caution">
    <text evidence="6">The sequence shown here is derived from an EMBL/GenBank/DDBJ whole genome shotgun (WGS) entry which is preliminary data.</text>
</comment>
<dbReference type="GO" id="GO:0006744">
    <property type="term" value="P:ubiquinone biosynthetic process"/>
    <property type="evidence" value="ECO:0007669"/>
    <property type="project" value="TreeGrafter"/>
</dbReference>
<evidence type="ECO:0000256" key="2">
    <source>
        <dbReference type="ARBA" id="ARBA00022679"/>
    </source>
</evidence>
<keyword evidence="2" id="KW-0808">Transferase</keyword>
<proteinExistence type="inferred from homology"/>
<dbReference type="AlphaFoldDB" id="A0A8J4UZF9"/>
<gene>
    <name evidence="6" type="ORF">CYY_005724</name>
</gene>
<comment type="similarity">
    <text evidence="1">Belongs to the protein kinase superfamily. ADCK protein kinase family.</text>
</comment>
<evidence type="ECO:0000313" key="7">
    <source>
        <dbReference type="Proteomes" id="UP000695562"/>
    </source>
</evidence>
<dbReference type="EMBL" id="AJWJ01000236">
    <property type="protein sequence ID" value="KAF2072958.1"/>
    <property type="molecule type" value="Genomic_DNA"/>
</dbReference>
<dbReference type="GO" id="GO:0005524">
    <property type="term" value="F:ATP binding"/>
    <property type="evidence" value="ECO:0007669"/>
    <property type="project" value="UniProtKB-KW"/>
</dbReference>
<dbReference type="Proteomes" id="UP000695562">
    <property type="component" value="Unassembled WGS sequence"/>
</dbReference>
<dbReference type="PANTHER" id="PTHR43851">
    <property type="match status" value="1"/>
</dbReference>
<protein>
    <recommendedName>
        <fullName evidence="5">ABC1 atypical kinase-like domain-containing protein</fullName>
    </recommendedName>
</protein>
<feature type="domain" description="ABC1 atypical kinase-like" evidence="5">
    <location>
        <begin position="205"/>
        <end position="459"/>
    </location>
</feature>
<evidence type="ECO:0000256" key="4">
    <source>
        <dbReference type="ARBA" id="ARBA00022840"/>
    </source>
</evidence>
<accession>A0A8J4UZF9</accession>
<name>A0A8J4UZF9_9MYCE</name>
<dbReference type="GO" id="GO:0016740">
    <property type="term" value="F:transferase activity"/>
    <property type="evidence" value="ECO:0007669"/>
    <property type="project" value="UniProtKB-KW"/>
</dbReference>
<dbReference type="SUPFAM" id="SSF56112">
    <property type="entry name" value="Protein kinase-like (PK-like)"/>
    <property type="match status" value="1"/>
</dbReference>
<dbReference type="Pfam" id="PF03109">
    <property type="entry name" value="ABC1"/>
    <property type="match status" value="1"/>
</dbReference>
<keyword evidence="4" id="KW-0067">ATP-binding</keyword>
<dbReference type="InterPro" id="IPR051409">
    <property type="entry name" value="Atypical_kinase_ADCK"/>
</dbReference>
<keyword evidence="3" id="KW-0547">Nucleotide-binding</keyword>
<organism evidence="6 7">
    <name type="scientific">Polysphondylium violaceum</name>
    <dbReference type="NCBI Taxonomy" id="133409"/>
    <lineage>
        <taxon>Eukaryota</taxon>
        <taxon>Amoebozoa</taxon>
        <taxon>Evosea</taxon>
        <taxon>Eumycetozoa</taxon>
        <taxon>Dictyostelia</taxon>
        <taxon>Dictyosteliales</taxon>
        <taxon>Dictyosteliaceae</taxon>
        <taxon>Polysphondylium</taxon>
    </lineage>
</organism>
<evidence type="ECO:0000313" key="6">
    <source>
        <dbReference type="EMBL" id="KAF2072958.1"/>
    </source>
</evidence>
<evidence type="ECO:0000256" key="1">
    <source>
        <dbReference type="ARBA" id="ARBA00009670"/>
    </source>
</evidence>
<dbReference type="InterPro" id="IPR011009">
    <property type="entry name" value="Kinase-like_dom_sf"/>
</dbReference>
<dbReference type="InterPro" id="IPR004147">
    <property type="entry name" value="ABC1_dom"/>
</dbReference>
<dbReference type="PANTHER" id="PTHR43851:SF3">
    <property type="entry name" value="COENZYME Q8"/>
    <property type="match status" value="1"/>
</dbReference>
<keyword evidence="7" id="KW-1185">Reference proteome</keyword>
<dbReference type="InterPro" id="IPR034646">
    <property type="entry name" value="ADCK3_dom"/>
</dbReference>